<dbReference type="RefSeq" id="WP_090223113.1">
    <property type="nucleotide sequence ID" value="NZ_FOZP01000001.1"/>
</dbReference>
<sequence length="413" mass="48452">MANIKPFRAIRPTRDKAALATSRSYDQYSKRELKAQLSYNPYSFLHIIKPGYVNDINLSGEEKFKMVHKTYQDFKDQEIYKKDTKPNYYLHQKSYGKDVFWGIIAAVHVEDYQNNIIKKHEDTLKEREELFGNYLGIAGFNAEPVLLTYPDNNSLNRIYRKYSQHRAEYEFMTHTKRLHKMWIIDDEFDIETISEEFKKMNAIYIADGHHRTASSNYLANKLKTENPNHTGEECYNYFMGYLISDANLKISEFNRFVKDLNGYTSEQFLEKLSEFYTIELKGEKVYKPSKKHHFSMYLNGNYYSLYLKNTNYKINNALSDLDTHIIHKTILKPILGIYDLKTDPRIKCLPAILDKKQLKKEVDSGGFKVGFGLFPVSVDQLKAVVNEDLRMPPKSTYIEPKLRSGLTIFEIND</sequence>
<dbReference type="PIRSF" id="PIRSF033563">
    <property type="entry name" value="UCP033563"/>
    <property type="match status" value="1"/>
</dbReference>
<organism evidence="1 2">
    <name type="scientific">Lutibacter maritimus</name>
    <dbReference type="NCBI Taxonomy" id="593133"/>
    <lineage>
        <taxon>Bacteria</taxon>
        <taxon>Pseudomonadati</taxon>
        <taxon>Bacteroidota</taxon>
        <taxon>Flavobacteriia</taxon>
        <taxon>Flavobacteriales</taxon>
        <taxon>Flavobacteriaceae</taxon>
        <taxon>Lutibacter</taxon>
    </lineage>
</organism>
<dbReference type="EMBL" id="FOZP01000001">
    <property type="protein sequence ID" value="SFS35185.1"/>
    <property type="molecule type" value="Genomic_DNA"/>
</dbReference>
<dbReference type="Pfam" id="PF06245">
    <property type="entry name" value="DUF1015"/>
    <property type="match status" value="1"/>
</dbReference>
<accession>A0A1I6P4S9</accession>
<dbReference type="AlphaFoldDB" id="A0A1I6P4S9"/>
<dbReference type="InterPro" id="IPR008323">
    <property type="entry name" value="UCP033563"/>
</dbReference>
<protein>
    <submittedName>
        <fullName evidence="1">Uncharacterized conserved protein, DUF1015 family</fullName>
    </submittedName>
</protein>
<name>A0A1I6P4S9_9FLAO</name>
<dbReference type="Proteomes" id="UP000199312">
    <property type="component" value="Unassembled WGS sequence"/>
</dbReference>
<dbReference type="PANTHER" id="PTHR36454:SF1">
    <property type="entry name" value="DUF1015 DOMAIN-CONTAINING PROTEIN"/>
    <property type="match status" value="1"/>
</dbReference>
<dbReference type="STRING" id="593133.SAMN04488006_0894"/>
<evidence type="ECO:0000313" key="1">
    <source>
        <dbReference type="EMBL" id="SFS35185.1"/>
    </source>
</evidence>
<keyword evidence="2" id="KW-1185">Reference proteome</keyword>
<proteinExistence type="predicted"/>
<reference evidence="2" key="1">
    <citation type="submission" date="2016-10" db="EMBL/GenBank/DDBJ databases">
        <authorList>
            <person name="Varghese N."/>
            <person name="Submissions S."/>
        </authorList>
    </citation>
    <scope>NUCLEOTIDE SEQUENCE [LARGE SCALE GENOMIC DNA]</scope>
    <source>
        <strain evidence="2">DSM 24450</strain>
    </source>
</reference>
<dbReference type="OrthoDB" id="9781616at2"/>
<dbReference type="PANTHER" id="PTHR36454">
    <property type="entry name" value="LMO2823 PROTEIN"/>
    <property type="match status" value="1"/>
</dbReference>
<evidence type="ECO:0000313" key="2">
    <source>
        <dbReference type="Proteomes" id="UP000199312"/>
    </source>
</evidence>
<gene>
    <name evidence="1" type="ORF">SAMN04488006_0894</name>
</gene>